<keyword evidence="3" id="KW-0812">Transmembrane</keyword>
<keyword evidence="4" id="KW-1133">Transmembrane helix</keyword>
<sequence>MDIQATTTSTEVQTETPISSVAYAGFWKRVWAMLVDSSLFTLVIGGIVIGLTLMGVVIPPNLFEALYFILILIYFAWLESSHWQGTIGKRLMGLKVTDMNGWKISFLRALGRNLAKFISAIILMIGYFMAGFTAKKQALHDMIARTLVIQEKPARTWLVILCIFGPSIALSIAMTVFSSILFGMLGFGLGSLSSDTAFQNAVDEVQQIQDTTTETSTSTDTKLAALEPIQQVEGVLLTQQEMLSGIIVSQATETPFFPYYTYSGDKIYYDDELLSGSDSKTFTVFDDTIGSEYAIDKNHVYYNGEIITGADPQTFTLGNDTYTSDKNNVYYEGEIIAGADPQTFTLLHNGYASDKNNIYYWKDILPNADPKTFKMFTDYYALDKNNAYYKGGIITGADPQTFKVFNDYYAVDKNNAYYKREIIAGADSTTFAVFADNESYATDKNNVYNDNAIIQGADPKTFTP</sequence>
<name>K1X3J8_9BACT</name>
<proteinExistence type="predicted"/>
<organism evidence="7">
    <name type="scientific">uncultured bacterium</name>
    <name type="common">gcode 4</name>
    <dbReference type="NCBI Taxonomy" id="1234023"/>
    <lineage>
        <taxon>Bacteria</taxon>
        <taxon>environmental samples</taxon>
    </lineage>
</organism>
<keyword evidence="5" id="KW-0472">Membrane</keyword>
<dbReference type="InterPro" id="IPR051791">
    <property type="entry name" value="Pra-immunoreactive"/>
</dbReference>
<evidence type="ECO:0000259" key="6">
    <source>
        <dbReference type="Pfam" id="PF06271"/>
    </source>
</evidence>
<accession>K1X3J8</accession>
<dbReference type="InterPro" id="IPR010432">
    <property type="entry name" value="RDD"/>
</dbReference>
<gene>
    <name evidence="7" type="ORF">ACD_80C00181G0001</name>
</gene>
<dbReference type="InterPro" id="IPR027375">
    <property type="entry name" value="DKNYY"/>
</dbReference>
<dbReference type="PANTHER" id="PTHR36115">
    <property type="entry name" value="PROLINE-RICH ANTIGEN HOMOLOG-RELATED"/>
    <property type="match status" value="1"/>
</dbReference>
<dbReference type="Pfam" id="PF06271">
    <property type="entry name" value="RDD"/>
    <property type="match status" value="1"/>
</dbReference>
<dbReference type="PANTHER" id="PTHR36115:SF6">
    <property type="entry name" value="PROLINE-RICH ANTIGEN HOMOLOG"/>
    <property type="match status" value="1"/>
</dbReference>
<dbReference type="Pfam" id="PF13644">
    <property type="entry name" value="DKNYY"/>
    <property type="match status" value="2"/>
</dbReference>
<evidence type="ECO:0000256" key="4">
    <source>
        <dbReference type="ARBA" id="ARBA00022989"/>
    </source>
</evidence>
<evidence type="ECO:0000313" key="7">
    <source>
        <dbReference type="EMBL" id="EKD24615.1"/>
    </source>
</evidence>
<evidence type="ECO:0000256" key="2">
    <source>
        <dbReference type="ARBA" id="ARBA00022475"/>
    </source>
</evidence>
<comment type="caution">
    <text evidence="7">The sequence shown here is derived from an EMBL/GenBank/DDBJ whole genome shotgun (WGS) entry which is preliminary data.</text>
</comment>
<comment type="subcellular location">
    <subcellularLocation>
        <location evidence="1">Cell membrane</location>
        <topology evidence="1">Multi-pass membrane protein</topology>
    </subcellularLocation>
</comment>
<keyword evidence="2" id="KW-1003">Cell membrane</keyword>
<dbReference type="AlphaFoldDB" id="K1X3J8"/>
<protein>
    <recommendedName>
        <fullName evidence="6">RDD domain-containing protein</fullName>
    </recommendedName>
</protein>
<dbReference type="GO" id="GO:0005886">
    <property type="term" value="C:plasma membrane"/>
    <property type="evidence" value="ECO:0007669"/>
    <property type="project" value="UniProtKB-SubCell"/>
</dbReference>
<evidence type="ECO:0000256" key="1">
    <source>
        <dbReference type="ARBA" id="ARBA00004651"/>
    </source>
</evidence>
<feature type="domain" description="RDD" evidence="6">
    <location>
        <begin position="23"/>
        <end position="144"/>
    </location>
</feature>
<dbReference type="EMBL" id="AMFJ01036188">
    <property type="protein sequence ID" value="EKD24615.1"/>
    <property type="molecule type" value="Genomic_DNA"/>
</dbReference>
<reference evidence="7" key="1">
    <citation type="journal article" date="2012" name="Science">
        <title>Fermentation, hydrogen, and sulfur metabolism in multiple uncultivated bacterial phyla.</title>
        <authorList>
            <person name="Wrighton K.C."/>
            <person name="Thomas B.C."/>
            <person name="Sharon I."/>
            <person name="Miller C.S."/>
            <person name="Castelle C.J."/>
            <person name="VerBerkmoes N.C."/>
            <person name="Wilkins M.J."/>
            <person name="Hettich R.L."/>
            <person name="Lipton M.S."/>
            <person name="Williams K.H."/>
            <person name="Long P.E."/>
            <person name="Banfield J.F."/>
        </authorList>
    </citation>
    <scope>NUCLEOTIDE SEQUENCE [LARGE SCALE GENOMIC DNA]</scope>
</reference>
<evidence type="ECO:0000256" key="5">
    <source>
        <dbReference type="ARBA" id="ARBA00023136"/>
    </source>
</evidence>
<evidence type="ECO:0000256" key="3">
    <source>
        <dbReference type="ARBA" id="ARBA00022692"/>
    </source>
</evidence>